<comment type="similarity">
    <text evidence="2">Belongs to the EamA transporter family.</text>
</comment>
<feature type="transmembrane region" description="Helical" evidence="6">
    <location>
        <begin position="114"/>
        <end position="132"/>
    </location>
</feature>
<keyword evidence="3 6" id="KW-0812">Transmembrane</keyword>
<comment type="subcellular location">
    <subcellularLocation>
        <location evidence="1">Membrane</location>
        <topology evidence="1">Multi-pass membrane protein</topology>
    </subcellularLocation>
</comment>
<evidence type="ECO:0000256" key="2">
    <source>
        <dbReference type="ARBA" id="ARBA00007362"/>
    </source>
</evidence>
<reference evidence="8 9" key="1">
    <citation type="submission" date="2017-04" db="EMBL/GenBank/DDBJ databases">
        <authorList>
            <person name="Afonso C.L."/>
            <person name="Miller P.J."/>
            <person name="Scott M.A."/>
            <person name="Spackman E."/>
            <person name="Goraichik I."/>
            <person name="Dimitrov K.M."/>
            <person name="Suarez D.L."/>
            <person name="Swayne D.E."/>
        </authorList>
    </citation>
    <scope>NUCLEOTIDE SEQUENCE [LARGE SCALE GENOMIC DNA]</scope>
    <source>
        <strain evidence="8 9">DSM 5090</strain>
    </source>
</reference>
<keyword evidence="4 6" id="KW-1133">Transmembrane helix</keyword>
<keyword evidence="9" id="KW-1185">Reference proteome</keyword>
<proteinExistence type="inferred from homology"/>
<keyword evidence="5 6" id="KW-0472">Membrane</keyword>
<feature type="transmembrane region" description="Helical" evidence="6">
    <location>
        <begin position="138"/>
        <end position="159"/>
    </location>
</feature>
<evidence type="ECO:0000256" key="3">
    <source>
        <dbReference type="ARBA" id="ARBA00022692"/>
    </source>
</evidence>
<feature type="transmembrane region" description="Helical" evidence="6">
    <location>
        <begin position="171"/>
        <end position="190"/>
    </location>
</feature>
<dbReference type="STRING" id="112901.SAMN04488500_103314"/>
<evidence type="ECO:0000256" key="5">
    <source>
        <dbReference type="ARBA" id="ARBA00023136"/>
    </source>
</evidence>
<feature type="domain" description="EamA" evidence="7">
    <location>
        <begin position="141"/>
        <end position="275"/>
    </location>
</feature>
<dbReference type="InterPro" id="IPR050638">
    <property type="entry name" value="AA-Vitamin_Transporters"/>
</dbReference>
<name>A0A1W1ZIC8_9FIRM</name>
<evidence type="ECO:0000313" key="9">
    <source>
        <dbReference type="Proteomes" id="UP000192738"/>
    </source>
</evidence>
<feature type="transmembrane region" description="Helical" evidence="6">
    <location>
        <begin position="260"/>
        <end position="279"/>
    </location>
</feature>
<protein>
    <submittedName>
        <fullName evidence="8">EamA domain-containing membrane protein RarD</fullName>
    </submittedName>
</protein>
<dbReference type="InterPro" id="IPR000620">
    <property type="entry name" value="EamA_dom"/>
</dbReference>
<evidence type="ECO:0000256" key="4">
    <source>
        <dbReference type="ARBA" id="ARBA00022989"/>
    </source>
</evidence>
<evidence type="ECO:0000256" key="6">
    <source>
        <dbReference type="SAM" id="Phobius"/>
    </source>
</evidence>
<organism evidence="8 9">
    <name type="scientific">Sporomusa malonica</name>
    <dbReference type="NCBI Taxonomy" id="112901"/>
    <lineage>
        <taxon>Bacteria</taxon>
        <taxon>Bacillati</taxon>
        <taxon>Bacillota</taxon>
        <taxon>Negativicutes</taxon>
        <taxon>Selenomonadales</taxon>
        <taxon>Sporomusaceae</taxon>
        <taxon>Sporomusa</taxon>
    </lineage>
</organism>
<evidence type="ECO:0000313" key="8">
    <source>
        <dbReference type="EMBL" id="SMC47821.1"/>
    </source>
</evidence>
<feature type="transmembrane region" description="Helical" evidence="6">
    <location>
        <begin position="202"/>
        <end position="223"/>
    </location>
</feature>
<dbReference type="Proteomes" id="UP000192738">
    <property type="component" value="Unassembled WGS sequence"/>
</dbReference>
<dbReference type="PANTHER" id="PTHR32322:SF2">
    <property type="entry name" value="EAMA DOMAIN-CONTAINING PROTEIN"/>
    <property type="match status" value="1"/>
</dbReference>
<dbReference type="AlphaFoldDB" id="A0A1W1ZIC8"/>
<dbReference type="GO" id="GO:0016020">
    <property type="term" value="C:membrane"/>
    <property type="evidence" value="ECO:0007669"/>
    <property type="project" value="UniProtKB-SubCell"/>
</dbReference>
<dbReference type="Pfam" id="PF00892">
    <property type="entry name" value="EamA"/>
    <property type="match status" value="2"/>
</dbReference>
<feature type="transmembrane region" description="Helical" evidence="6">
    <location>
        <begin position="58"/>
        <end position="79"/>
    </location>
</feature>
<feature type="transmembrane region" description="Helical" evidence="6">
    <location>
        <begin position="30"/>
        <end position="46"/>
    </location>
</feature>
<sequence length="317" mass="34834">MNRIKLALVMIIWGSLGVFTSSIPLSALSLAFLRALIALPVLFVVMKMKKTDKVELSLLKPYLISGVLLGFGWLTLFYGFKHTSISSAVVIYNMCPVYVMIFAPLVLKETISKIQIAVIFASFLGLFLIVGHNLLEGYGYMGMALSAISGMMYATIVLINRSIKVRVDNQTATFVQIFTAMIVLLPFVLIDGNILTVVDLDAMAVIYTILLGILHTGVAYTMFFSLYTHMKSVEIVSYSYLEPLFGILFSVIFVGETLTLPQIIGGILILGSTYIGEMLKDRKSKEKDSIQNVSVNAQNPALSTINGVLKTKNDGEI</sequence>
<evidence type="ECO:0000259" key="7">
    <source>
        <dbReference type="Pfam" id="PF00892"/>
    </source>
</evidence>
<dbReference type="PANTHER" id="PTHR32322">
    <property type="entry name" value="INNER MEMBRANE TRANSPORTER"/>
    <property type="match status" value="1"/>
</dbReference>
<dbReference type="SUPFAM" id="SSF103481">
    <property type="entry name" value="Multidrug resistance efflux transporter EmrE"/>
    <property type="match status" value="2"/>
</dbReference>
<dbReference type="RefSeq" id="WP_245823804.1">
    <property type="nucleotide sequence ID" value="NZ_CP155572.1"/>
</dbReference>
<feature type="transmembrane region" description="Helical" evidence="6">
    <location>
        <begin position="85"/>
        <end position="107"/>
    </location>
</feature>
<evidence type="ECO:0000256" key="1">
    <source>
        <dbReference type="ARBA" id="ARBA00004141"/>
    </source>
</evidence>
<feature type="transmembrane region" description="Helical" evidence="6">
    <location>
        <begin position="235"/>
        <end position="254"/>
    </location>
</feature>
<dbReference type="InterPro" id="IPR037185">
    <property type="entry name" value="EmrE-like"/>
</dbReference>
<dbReference type="EMBL" id="FWXI01000003">
    <property type="protein sequence ID" value="SMC47821.1"/>
    <property type="molecule type" value="Genomic_DNA"/>
</dbReference>
<accession>A0A1W1ZIC8</accession>
<gene>
    <name evidence="8" type="ORF">SAMN04488500_103314</name>
</gene>
<feature type="domain" description="EamA" evidence="7">
    <location>
        <begin position="6"/>
        <end position="130"/>
    </location>
</feature>